<gene>
    <name evidence="1" type="ORF">BJ138DRAFT_1160559</name>
</gene>
<proteinExistence type="predicted"/>
<reference evidence="1" key="1">
    <citation type="journal article" date="2021" name="New Phytol.">
        <title>Evolutionary innovations through gain and loss of genes in the ectomycorrhizal Boletales.</title>
        <authorList>
            <person name="Wu G."/>
            <person name="Miyauchi S."/>
            <person name="Morin E."/>
            <person name="Kuo A."/>
            <person name="Drula E."/>
            <person name="Varga T."/>
            <person name="Kohler A."/>
            <person name="Feng B."/>
            <person name="Cao Y."/>
            <person name="Lipzen A."/>
            <person name="Daum C."/>
            <person name="Hundley H."/>
            <person name="Pangilinan J."/>
            <person name="Johnson J."/>
            <person name="Barry K."/>
            <person name="LaButti K."/>
            <person name="Ng V."/>
            <person name="Ahrendt S."/>
            <person name="Min B."/>
            <person name="Choi I.G."/>
            <person name="Park H."/>
            <person name="Plett J.M."/>
            <person name="Magnuson J."/>
            <person name="Spatafora J.W."/>
            <person name="Nagy L.G."/>
            <person name="Henrissat B."/>
            <person name="Grigoriev I.V."/>
            <person name="Yang Z.L."/>
            <person name="Xu J."/>
            <person name="Martin F.M."/>
        </authorList>
    </citation>
    <scope>NUCLEOTIDE SEQUENCE</scope>
    <source>
        <strain evidence="1">ATCC 28755</strain>
    </source>
</reference>
<name>A0ACB8A1T2_9AGAM</name>
<evidence type="ECO:0000313" key="1">
    <source>
        <dbReference type="EMBL" id="KAH7907265.1"/>
    </source>
</evidence>
<dbReference type="Proteomes" id="UP000790377">
    <property type="component" value="Unassembled WGS sequence"/>
</dbReference>
<protein>
    <submittedName>
        <fullName evidence="1">Uncharacterized protein</fullName>
    </submittedName>
</protein>
<sequence length="890" mass="95046">MDNPWAAASHEDLNETEIKLPSWNEAQWVSPSDETNWTAPTHEPEDITKPESPAPVASNEFTSESKPTSPTFEFAADGVDAFGGFESAVIDKTVATSHLWPSTDTNEEWDTAWTESAPTLEEEPVKEPQAGSVDEWEAARHQKEKIDRAVPPEFLAGLIEQCREIWPDPGPSSDSDNWRNGVDELQDVMDLLNSMVPEQPTLPAAVPFAQTTISKSMQDALRITRHMPLARNSPLARFLASKGSTEWESSIRSQKEISRDEAALPAGWRILEKEKLESEETKTKLSKPATGTGLLSFWTRRASSINASRERSQSPAATARSSADSSRSVHLPPTTEPLDETSTPVSVPSASTSSKPSSTSNSITTEKPISTPPIPAPPTAPSAVSRFLNRFSRAKSGASQLALSSDDLEFLSAVPSAHDADNAGYDDDGYGLGRAMKAAPVPLPSKLPPPIAPPPKPPSSRPASASPTDASLGSNSMHVVGNVVQSPLTGSSQAPSLAQPLQPMLSRSHTPASNLPPSLVIPRLPSPPQPSSRSQTPFTLSPPYLSASPSISPPQTPRPGASWTSSSQDMNDEFSDFYSSAPTRNDSYLDSPTSSIQSPSSAHRLTSLRMDLPPLLPPPPARKSNFVSPPTQPPHHKVPSLSSYQADTSDDDLFRDLMHRKDHSLAQSESGSSIQSPSSLHRLTTSRPSLSFDDFDDFVSSGIRTPSPPPLPAKIISPPVPPSLSSHSLNSQNSPSAQPQLQFQNQHQRTQSLVAQAAARGGRWPASPLPQSQSSRGTELVDAGTFDPNPMAGIGLGMGGMKPSASSSGMMRPQSSIQLLQKPPAQLPQQPNLMRAMMSPSPVPGPPKPLSFLPIQSDSKSNAPQSGRATGASKGIGVLSAQDLSFFEGL</sequence>
<keyword evidence="2" id="KW-1185">Reference proteome</keyword>
<evidence type="ECO:0000313" key="2">
    <source>
        <dbReference type="Proteomes" id="UP000790377"/>
    </source>
</evidence>
<accession>A0ACB8A1T2</accession>
<comment type="caution">
    <text evidence="1">The sequence shown here is derived from an EMBL/GenBank/DDBJ whole genome shotgun (WGS) entry which is preliminary data.</text>
</comment>
<organism evidence="1 2">
    <name type="scientific">Hygrophoropsis aurantiaca</name>
    <dbReference type="NCBI Taxonomy" id="72124"/>
    <lineage>
        <taxon>Eukaryota</taxon>
        <taxon>Fungi</taxon>
        <taxon>Dikarya</taxon>
        <taxon>Basidiomycota</taxon>
        <taxon>Agaricomycotina</taxon>
        <taxon>Agaricomycetes</taxon>
        <taxon>Agaricomycetidae</taxon>
        <taxon>Boletales</taxon>
        <taxon>Coniophorineae</taxon>
        <taxon>Hygrophoropsidaceae</taxon>
        <taxon>Hygrophoropsis</taxon>
    </lineage>
</organism>
<dbReference type="EMBL" id="MU267921">
    <property type="protein sequence ID" value="KAH7907265.1"/>
    <property type="molecule type" value="Genomic_DNA"/>
</dbReference>